<organism evidence="2 3">
    <name type="scientific">Nyssa sinensis</name>
    <dbReference type="NCBI Taxonomy" id="561372"/>
    <lineage>
        <taxon>Eukaryota</taxon>
        <taxon>Viridiplantae</taxon>
        <taxon>Streptophyta</taxon>
        <taxon>Embryophyta</taxon>
        <taxon>Tracheophyta</taxon>
        <taxon>Spermatophyta</taxon>
        <taxon>Magnoliopsida</taxon>
        <taxon>eudicotyledons</taxon>
        <taxon>Gunneridae</taxon>
        <taxon>Pentapetalae</taxon>
        <taxon>asterids</taxon>
        <taxon>Cornales</taxon>
        <taxon>Nyssaceae</taxon>
        <taxon>Nyssa</taxon>
    </lineage>
</organism>
<gene>
    <name evidence="2" type="ORF">F0562_032172</name>
</gene>
<reference evidence="2 3" key="1">
    <citation type="submission" date="2019-09" db="EMBL/GenBank/DDBJ databases">
        <title>A chromosome-level genome assembly of the Chinese tupelo Nyssa sinensis.</title>
        <authorList>
            <person name="Yang X."/>
            <person name="Kang M."/>
            <person name="Yang Y."/>
            <person name="Xiong H."/>
            <person name="Wang M."/>
            <person name="Zhang Z."/>
            <person name="Wang Z."/>
            <person name="Wu H."/>
            <person name="Ma T."/>
            <person name="Liu J."/>
            <person name="Xi Z."/>
        </authorList>
    </citation>
    <scope>NUCLEOTIDE SEQUENCE [LARGE SCALE GENOMIC DNA]</scope>
    <source>
        <strain evidence="2">J267</strain>
        <tissue evidence="2">Leaf</tissue>
    </source>
</reference>
<proteinExistence type="predicted"/>
<dbReference type="Proteomes" id="UP000325577">
    <property type="component" value="Linkage Group LG18"/>
</dbReference>
<feature type="compositionally biased region" description="Polar residues" evidence="1">
    <location>
        <begin position="100"/>
        <end position="115"/>
    </location>
</feature>
<sequence length="356" mass="37149">MEAQGFAESSPSSILNASISNVHGRHDLSALLLESQLEEISGGVDGDANEDALIHETYLGHSWADRAEEGEFIPQVALDLESDFGGFLKDPSFLMESFQGDASSPSLRGSSNLKNGSHGGRGGGGRGARVVRGIKTNKPSIRPALCGKEGLSFQDQHRECPLGSRENQGGNNNQYPLGNLGNFERAGGPSQNNQKADGIAPFSSDMGSHRGVAIGDQLVGKVIHQGTKVQAVQGFVSAQKGAFLELICSTKKLSYSDVRGGNTLGVKGVQPMGNTLAQGDEVRAVQGSLTTQKVTPPNLMCGNKGLSFQAKNGEHPLGNPCIHGREDGPPIGMQKAESAATFCPAMGGISGGAKEE</sequence>
<feature type="compositionally biased region" description="Gly residues" evidence="1">
    <location>
        <begin position="117"/>
        <end position="127"/>
    </location>
</feature>
<dbReference type="EMBL" id="CM018041">
    <property type="protein sequence ID" value="KAA8534655.1"/>
    <property type="molecule type" value="Genomic_DNA"/>
</dbReference>
<keyword evidence="3" id="KW-1185">Reference proteome</keyword>
<accession>A0A5J5AU46</accession>
<evidence type="ECO:0000256" key="1">
    <source>
        <dbReference type="SAM" id="MobiDB-lite"/>
    </source>
</evidence>
<evidence type="ECO:0000313" key="2">
    <source>
        <dbReference type="EMBL" id="KAA8534655.1"/>
    </source>
</evidence>
<name>A0A5J5AU46_9ASTE</name>
<protein>
    <submittedName>
        <fullName evidence="2">Uncharacterized protein</fullName>
    </submittedName>
</protein>
<evidence type="ECO:0000313" key="3">
    <source>
        <dbReference type="Proteomes" id="UP000325577"/>
    </source>
</evidence>
<feature type="region of interest" description="Disordered" evidence="1">
    <location>
        <begin position="99"/>
        <end position="129"/>
    </location>
</feature>
<dbReference type="AlphaFoldDB" id="A0A5J5AU46"/>